<feature type="coiled-coil region" evidence="1">
    <location>
        <begin position="36"/>
        <end position="96"/>
    </location>
</feature>
<name>A0A645C3J6_9ZZZZ</name>
<comment type="caution">
    <text evidence="2">The sequence shown here is derived from an EMBL/GenBank/DDBJ whole genome shotgun (WGS) entry which is preliminary data.</text>
</comment>
<feature type="coiled-coil region" evidence="1">
    <location>
        <begin position="121"/>
        <end position="186"/>
    </location>
</feature>
<dbReference type="AlphaFoldDB" id="A0A645C3J6"/>
<organism evidence="2">
    <name type="scientific">bioreactor metagenome</name>
    <dbReference type="NCBI Taxonomy" id="1076179"/>
    <lineage>
        <taxon>unclassified sequences</taxon>
        <taxon>metagenomes</taxon>
        <taxon>ecological metagenomes</taxon>
    </lineage>
</organism>
<protein>
    <submittedName>
        <fullName evidence="2">Uncharacterized protein</fullName>
    </submittedName>
</protein>
<gene>
    <name evidence="2" type="ORF">SDC9_119172</name>
</gene>
<sequence>MSAEEEIAALNRIFTEQNNNIEAVKYATVNLYKLKKQLREDEIKEYKDSLKDLQDSIKDAYDERIKAIEKEAEGKKKAQEEIIKGIEKELKLLDRQDSEYDYDKKMADLEEQEAYWSVRTGENARQQLADVRKKIAEAENDRKNELRKQELQDEKDAARDEIDLIQETAKEQKEKWQAAYKDMEKAFKDHNIDIVANAATYSKEAYQQWYDNYIVPMQQALRNGDVDSFEDISDRLGGSIDTLHSHDYDMIDEDYNIMMRNKARWWELYNAGNKHNDNIEMQRVNAENDTLRAKYNIPAGQYPKFHTGGETLSEGWAKVKPGEFFFPPDLSKDLKALFPVLSGLSGKVSKSSSSTSYDNRKEVKIDKLLNVENMHMEDEIDGEILARQLHHAVRSIK</sequence>
<keyword evidence="1" id="KW-0175">Coiled coil</keyword>
<evidence type="ECO:0000256" key="1">
    <source>
        <dbReference type="SAM" id="Coils"/>
    </source>
</evidence>
<proteinExistence type="predicted"/>
<reference evidence="2" key="1">
    <citation type="submission" date="2019-08" db="EMBL/GenBank/DDBJ databases">
        <authorList>
            <person name="Kucharzyk K."/>
            <person name="Murdoch R.W."/>
            <person name="Higgins S."/>
            <person name="Loffler F."/>
        </authorList>
    </citation>
    <scope>NUCLEOTIDE SEQUENCE</scope>
</reference>
<evidence type="ECO:0000313" key="2">
    <source>
        <dbReference type="EMBL" id="MPM72199.1"/>
    </source>
</evidence>
<dbReference type="EMBL" id="VSSQ01024596">
    <property type="protein sequence ID" value="MPM72199.1"/>
    <property type="molecule type" value="Genomic_DNA"/>
</dbReference>
<accession>A0A645C3J6</accession>